<evidence type="ECO:0000313" key="2">
    <source>
        <dbReference type="EMBL" id="CAG5091302.1"/>
    </source>
</evidence>
<dbReference type="Proteomes" id="UP001158576">
    <property type="component" value="Chromosome PAR"/>
</dbReference>
<evidence type="ECO:0000256" key="1">
    <source>
        <dbReference type="SAM" id="MobiDB-lite"/>
    </source>
</evidence>
<sequence>MLTSEEIEHGKNHEFPVYNETIPAKHNSSVSVVDTGERVNNATIEGSKEKRTEKPQPRGWKKKCELDEFKYAPHCFRFRTRRSAAHPGILPTKINEKLLQEPSYHWVPEIVRGMAVDGLYKENGQTYNFLHKLP</sequence>
<feature type="compositionally biased region" description="Basic and acidic residues" evidence="1">
    <location>
        <begin position="46"/>
        <end position="59"/>
    </location>
</feature>
<evidence type="ECO:0000313" key="3">
    <source>
        <dbReference type="Proteomes" id="UP001158576"/>
    </source>
</evidence>
<gene>
    <name evidence="2" type="ORF">OKIOD_LOCUS4517</name>
</gene>
<name>A0ABN7S7Z3_OIKDI</name>
<organism evidence="2 3">
    <name type="scientific">Oikopleura dioica</name>
    <name type="common">Tunicate</name>
    <dbReference type="NCBI Taxonomy" id="34765"/>
    <lineage>
        <taxon>Eukaryota</taxon>
        <taxon>Metazoa</taxon>
        <taxon>Chordata</taxon>
        <taxon>Tunicata</taxon>
        <taxon>Appendicularia</taxon>
        <taxon>Copelata</taxon>
        <taxon>Oikopleuridae</taxon>
        <taxon>Oikopleura</taxon>
    </lineage>
</organism>
<feature type="region of interest" description="Disordered" evidence="1">
    <location>
        <begin position="28"/>
        <end position="59"/>
    </location>
</feature>
<reference evidence="2 3" key="1">
    <citation type="submission" date="2021-04" db="EMBL/GenBank/DDBJ databases">
        <authorList>
            <person name="Bliznina A."/>
        </authorList>
    </citation>
    <scope>NUCLEOTIDE SEQUENCE [LARGE SCALE GENOMIC DNA]</scope>
</reference>
<feature type="compositionally biased region" description="Polar residues" evidence="1">
    <location>
        <begin position="28"/>
        <end position="44"/>
    </location>
</feature>
<proteinExistence type="predicted"/>
<dbReference type="EMBL" id="OU015568">
    <property type="protein sequence ID" value="CAG5091302.1"/>
    <property type="molecule type" value="Genomic_DNA"/>
</dbReference>
<keyword evidence="3" id="KW-1185">Reference proteome</keyword>
<accession>A0ABN7S7Z3</accession>
<protein>
    <submittedName>
        <fullName evidence="2">Oidioi.mRNA.OKI2018_I69.PAR.g12959.t1.cds</fullName>
    </submittedName>
</protein>